<name>A0A238Y5H4_9PSEU</name>
<feature type="non-terminal residue" evidence="1">
    <location>
        <position position="42"/>
    </location>
</feature>
<dbReference type="EMBL" id="FZNW01000013">
    <property type="protein sequence ID" value="SNR66347.1"/>
    <property type="molecule type" value="Genomic_DNA"/>
</dbReference>
<reference evidence="1 3" key="1">
    <citation type="submission" date="2017-06" db="EMBL/GenBank/DDBJ databases">
        <authorList>
            <person name="Kim H.J."/>
            <person name="Triplett B.A."/>
        </authorList>
    </citation>
    <scope>NUCLEOTIDE SEQUENCE [LARGE SCALE GENOMIC DNA]</scope>
    <source>
        <strain evidence="1 3">DSM 45207</strain>
    </source>
</reference>
<keyword evidence="3" id="KW-1185">Reference proteome</keyword>
<gene>
    <name evidence="1" type="ORF">SAMN06265360_113145</name>
    <name evidence="2" type="ORF">SAMN06265360_1171</name>
</gene>
<evidence type="ECO:0000313" key="1">
    <source>
        <dbReference type="EMBL" id="SNR66347.1"/>
    </source>
</evidence>
<evidence type="ECO:0000313" key="3">
    <source>
        <dbReference type="Proteomes" id="UP000198348"/>
    </source>
</evidence>
<dbReference type="AlphaFoldDB" id="A0A238Y5H4"/>
<sequence length="42" mass="4642">MATDFTESNAADAVIASFADTPDPRLRDILTSLVRHLHAFVR</sequence>
<evidence type="ECO:0000313" key="2">
    <source>
        <dbReference type="EMBL" id="SNR73958.1"/>
    </source>
</evidence>
<protein>
    <submittedName>
        <fullName evidence="1">Uncharacterized protein</fullName>
    </submittedName>
</protein>
<organism evidence="1 3">
    <name type="scientific">Haloechinothrix alba</name>
    <dbReference type="NCBI Taxonomy" id="664784"/>
    <lineage>
        <taxon>Bacteria</taxon>
        <taxon>Bacillati</taxon>
        <taxon>Actinomycetota</taxon>
        <taxon>Actinomycetes</taxon>
        <taxon>Pseudonocardiales</taxon>
        <taxon>Pseudonocardiaceae</taxon>
        <taxon>Haloechinothrix</taxon>
    </lineage>
</organism>
<dbReference type="GO" id="GO:0005506">
    <property type="term" value="F:iron ion binding"/>
    <property type="evidence" value="ECO:0007669"/>
    <property type="project" value="InterPro"/>
</dbReference>
<accession>A0A238Y5H4</accession>
<proteinExistence type="predicted"/>
<dbReference type="SUPFAM" id="SSF49482">
    <property type="entry name" value="Aromatic compound dioxygenase"/>
    <property type="match status" value="1"/>
</dbReference>
<dbReference type="InterPro" id="IPR015889">
    <property type="entry name" value="Intradiol_dOase_core"/>
</dbReference>
<dbReference type="Proteomes" id="UP000198348">
    <property type="component" value="Unassembled WGS sequence"/>
</dbReference>
<dbReference type="EMBL" id="FZNW01000017">
    <property type="protein sequence ID" value="SNR73958.1"/>
    <property type="molecule type" value="Genomic_DNA"/>
</dbReference>
<dbReference type="GO" id="GO:0016702">
    <property type="term" value="F:oxidoreductase activity, acting on single donors with incorporation of molecular oxygen, incorporation of two atoms of oxygen"/>
    <property type="evidence" value="ECO:0007669"/>
    <property type="project" value="InterPro"/>
</dbReference>
<dbReference type="Gene3D" id="2.60.130.10">
    <property type="entry name" value="Aromatic compound dioxygenase"/>
    <property type="match status" value="1"/>
</dbReference>